<dbReference type="InterPro" id="IPR050377">
    <property type="entry name" value="Radical_SAM_PqqE_MftC-like"/>
</dbReference>
<evidence type="ECO:0000313" key="9">
    <source>
        <dbReference type="Proteomes" id="UP000318834"/>
    </source>
</evidence>
<dbReference type="SFLD" id="SFLDG01386">
    <property type="entry name" value="main_SPASM_domain-containing"/>
    <property type="match status" value="1"/>
</dbReference>
<sequence>MGGGSPLPMIEYKDFSLNVHNQAVRTRTVVNAQIELTYGCNLHCVHCYTDCYNRPDLIKRELRYEEVTHILDQLAGEGCLWVCFTGGEIFMRKDFLDIYAYATQKGFLITLFTNGTLFTEAIADHLQQYPPFCIEISCHGATEETFDRITQVKGSFQRFLKGIRLLVERRLPIKIKTKAMTLNKQELDQIKAFVEGLGTQFRLSTLIYPRLNGDLTPATYRLSPDEIVALECQAGEPEERCTEAESQIGPPADDRLFRCGCGTTAVHINAWGQLGTCTWVTERGDLRQQSVADAIAGVFPKIRGAQYQSQTPCRTCTVHTFCDKMPANAAAESGDPEQPVAHFCEVAYKRVAWHGIRAARPVEREARPG</sequence>
<keyword evidence="3" id="KW-0949">S-adenosyl-L-methionine</keyword>
<feature type="domain" description="Radical SAM core" evidence="7">
    <location>
        <begin position="26"/>
        <end position="251"/>
    </location>
</feature>
<dbReference type="PIRSF" id="PIRSF037420">
    <property type="entry name" value="PQQ_syn_pqqE"/>
    <property type="match status" value="1"/>
</dbReference>
<evidence type="ECO:0000259" key="7">
    <source>
        <dbReference type="PROSITE" id="PS51918"/>
    </source>
</evidence>
<evidence type="ECO:0000256" key="2">
    <source>
        <dbReference type="ARBA" id="ARBA00022485"/>
    </source>
</evidence>
<evidence type="ECO:0000256" key="6">
    <source>
        <dbReference type="ARBA" id="ARBA00023014"/>
    </source>
</evidence>
<protein>
    <submittedName>
        <fullName evidence="8">Radical SAM protein</fullName>
    </submittedName>
</protein>
<dbReference type="SUPFAM" id="SSF102114">
    <property type="entry name" value="Radical SAM enzymes"/>
    <property type="match status" value="1"/>
</dbReference>
<evidence type="ECO:0000256" key="4">
    <source>
        <dbReference type="ARBA" id="ARBA00022723"/>
    </source>
</evidence>
<evidence type="ECO:0000256" key="1">
    <source>
        <dbReference type="ARBA" id="ARBA00001966"/>
    </source>
</evidence>
<dbReference type="InterPro" id="IPR058240">
    <property type="entry name" value="rSAM_sf"/>
</dbReference>
<dbReference type="GO" id="GO:0003824">
    <property type="term" value="F:catalytic activity"/>
    <property type="evidence" value="ECO:0007669"/>
    <property type="project" value="InterPro"/>
</dbReference>
<dbReference type="PROSITE" id="PS51918">
    <property type="entry name" value="RADICAL_SAM"/>
    <property type="match status" value="1"/>
</dbReference>
<dbReference type="InterPro" id="IPR007197">
    <property type="entry name" value="rSAM"/>
</dbReference>
<dbReference type="SFLD" id="SFLDG01067">
    <property type="entry name" value="SPASM/twitch_domain_containing"/>
    <property type="match status" value="1"/>
</dbReference>
<dbReference type="CDD" id="cd01335">
    <property type="entry name" value="Radical_SAM"/>
    <property type="match status" value="1"/>
</dbReference>
<evidence type="ECO:0000256" key="3">
    <source>
        <dbReference type="ARBA" id="ARBA00022691"/>
    </source>
</evidence>
<comment type="cofactor">
    <cofactor evidence="1">
        <name>[4Fe-4S] cluster</name>
        <dbReference type="ChEBI" id="CHEBI:49883"/>
    </cofactor>
</comment>
<keyword evidence="6" id="KW-0411">Iron-sulfur</keyword>
<dbReference type="Pfam" id="PF04055">
    <property type="entry name" value="Radical_SAM"/>
    <property type="match status" value="1"/>
</dbReference>
<dbReference type="PANTHER" id="PTHR11228:SF7">
    <property type="entry name" value="PQQA PEPTIDE CYCLASE"/>
    <property type="match status" value="1"/>
</dbReference>
<comment type="caution">
    <text evidence="8">The sequence shown here is derived from an EMBL/GenBank/DDBJ whole genome shotgun (WGS) entry which is preliminary data.</text>
</comment>
<name>A0A537IR93_9BACT</name>
<dbReference type="Proteomes" id="UP000318834">
    <property type="component" value="Unassembled WGS sequence"/>
</dbReference>
<evidence type="ECO:0000313" key="8">
    <source>
        <dbReference type="EMBL" id="TMI73858.1"/>
    </source>
</evidence>
<accession>A0A537IR93</accession>
<dbReference type="InterPro" id="IPR017200">
    <property type="entry name" value="PqqE-like"/>
</dbReference>
<dbReference type="AlphaFoldDB" id="A0A537IR93"/>
<evidence type="ECO:0000256" key="5">
    <source>
        <dbReference type="ARBA" id="ARBA00023004"/>
    </source>
</evidence>
<proteinExistence type="predicted"/>
<dbReference type="GO" id="GO:0046872">
    <property type="term" value="F:metal ion binding"/>
    <property type="evidence" value="ECO:0007669"/>
    <property type="project" value="UniProtKB-KW"/>
</dbReference>
<keyword evidence="5" id="KW-0408">Iron</keyword>
<dbReference type="GO" id="GO:0051539">
    <property type="term" value="F:4 iron, 4 sulfur cluster binding"/>
    <property type="evidence" value="ECO:0007669"/>
    <property type="project" value="UniProtKB-KW"/>
</dbReference>
<dbReference type="Gene3D" id="3.20.20.70">
    <property type="entry name" value="Aldolase class I"/>
    <property type="match status" value="1"/>
</dbReference>
<organism evidence="8 9">
    <name type="scientific">Candidatus Segetimicrobium genomatis</name>
    <dbReference type="NCBI Taxonomy" id="2569760"/>
    <lineage>
        <taxon>Bacteria</taxon>
        <taxon>Bacillati</taxon>
        <taxon>Candidatus Sysuimicrobiota</taxon>
        <taxon>Candidatus Sysuimicrobiia</taxon>
        <taxon>Candidatus Sysuimicrobiales</taxon>
        <taxon>Candidatus Segetimicrobiaceae</taxon>
        <taxon>Candidatus Segetimicrobium</taxon>
    </lineage>
</organism>
<dbReference type="PANTHER" id="PTHR11228">
    <property type="entry name" value="RADICAL SAM DOMAIN PROTEIN"/>
    <property type="match status" value="1"/>
</dbReference>
<reference evidence="8 9" key="1">
    <citation type="journal article" date="2019" name="Nat. Microbiol.">
        <title>Mediterranean grassland soil C-N compound turnover is dependent on rainfall and depth, and is mediated by genomically divergent microorganisms.</title>
        <authorList>
            <person name="Diamond S."/>
            <person name="Andeer P.F."/>
            <person name="Li Z."/>
            <person name="Crits-Christoph A."/>
            <person name="Burstein D."/>
            <person name="Anantharaman K."/>
            <person name="Lane K.R."/>
            <person name="Thomas B.C."/>
            <person name="Pan C."/>
            <person name="Northen T.R."/>
            <person name="Banfield J.F."/>
        </authorList>
    </citation>
    <scope>NUCLEOTIDE SEQUENCE [LARGE SCALE GENOMIC DNA]</scope>
    <source>
        <strain evidence="8">NP_8</strain>
    </source>
</reference>
<dbReference type="EMBL" id="VBAP01000063">
    <property type="protein sequence ID" value="TMI73858.1"/>
    <property type="molecule type" value="Genomic_DNA"/>
</dbReference>
<gene>
    <name evidence="8" type="ORF">E6H05_08810</name>
</gene>
<dbReference type="InterPro" id="IPR013785">
    <property type="entry name" value="Aldolase_TIM"/>
</dbReference>
<keyword evidence="4" id="KW-0479">Metal-binding</keyword>
<keyword evidence="2" id="KW-0004">4Fe-4S</keyword>
<dbReference type="SFLD" id="SFLDS00029">
    <property type="entry name" value="Radical_SAM"/>
    <property type="match status" value="1"/>
</dbReference>